<reference evidence="1 2" key="1">
    <citation type="submission" date="2019-08" db="EMBL/GenBank/DDBJ databases">
        <title>Sphingorhabdus soil sp. nov., isolated from arctic soil.</title>
        <authorList>
            <person name="Liu Y."/>
        </authorList>
    </citation>
    <scope>NUCLEOTIDE SEQUENCE [LARGE SCALE GENOMIC DNA]</scope>
    <source>
        <strain evidence="1 2">D-2Q-5-6</strain>
    </source>
</reference>
<keyword evidence="2" id="KW-1185">Reference proteome</keyword>
<dbReference type="Proteomes" id="UP000321129">
    <property type="component" value="Unassembled WGS sequence"/>
</dbReference>
<evidence type="ECO:0000313" key="2">
    <source>
        <dbReference type="Proteomes" id="UP000321129"/>
    </source>
</evidence>
<comment type="caution">
    <text evidence="1">The sequence shown here is derived from an EMBL/GenBank/DDBJ whole genome shotgun (WGS) entry which is preliminary data.</text>
</comment>
<protein>
    <submittedName>
        <fullName evidence="1">Uncharacterized protein</fullName>
    </submittedName>
</protein>
<dbReference type="AlphaFoldDB" id="A0A5C6UPS6"/>
<proteinExistence type="predicted"/>
<organism evidence="1 2">
    <name type="scientific">Flavisphingopyxis soli</name>
    <dbReference type="NCBI Taxonomy" id="2601267"/>
    <lineage>
        <taxon>Bacteria</taxon>
        <taxon>Pseudomonadati</taxon>
        <taxon>Pseudomonadota</taxon>
        <taxon>Alphaproteobacteria</taxon>
        <taxon>Sphingomonadales</taxon>
        <taxon>Sphingopyxidaceae</taxon>
        <taxon>Flavisphingopyxis</taxon>
    </lineage>
</organism>
<sequence length="148" mass="16008">MITPSNALRATLALTGLALLGGCDSGAPVVDNAAATVNEVVAFQQGNDFPSGFDGRWGVLDSDCTSPVRGASEMYVVIKGDTLTFHDRVGKVTEMTAKSAEKVKTRIDFTGRGEKWFRRTNWFLEDGGNSLVRADINPVVNMTYSRCK</sequence>
<name>A0A5C6UPS6_9SPHN</name>
<dbReference type="RefSeq" id="WP_147122006.1">
    <property type="nucleotide sequence ID" value="NZ_VOPY01000001.1"/>
</dbReference>
<dbReference type="EMBL" id="VOPY01000001">
    <property type="protein sequence ID" value="TXC74146.1"/>
    <property type="molecule type" value="Genomic_DNA"/>
</dbReference>
<dbReference type="OrthoDB" id="6057763at2"/>
<gene>
    <name evidence="1" type="ORF">FSZ31_05370</name>
</gene>
<accession>A0A5C6UPS6</accession>
<evidence type="ECO:0000313" key="1">
    <source>
        <dbReference type="EMBL" id="TXC74146.1"/>
    </source>
</evidence>